<sequence>MATTQTPKCPVCQDLLPPHFALSAAELVDSALGGCKWCLVIQRAVEWHRPIEEVNSIGVVRDGSLILYATFKEESEGGFHVELYSEADGSADQRRIPKARTVSPQRSLEASLSLIKRWLQDCKNKHPACGRDEKIKLPTRVVDVGASAEDVRLHVSNEEDAAYVALSHCWGTKPMPIRTLKDNLIEHQKSMTLPPEAKTFVDAAVVYDKDDWAKEAAKMSQIYQNATLTLSADGAEDVTGGLLPTEPPESTSAQAQIVQRVEVQGSDDASLIFYARLRALPPSSPHSFPHSSLSRAPSKLSTRGWVVQERILSPRMVHFYREEIVWSCYSQQRCECRLLPGAPRGGTFRHLLVEAKSAEKANSLTLGTSTELLFEWPSIVTEFTSKDLTYQDNRLPAISGLAGLMMQQTKANYLAGLWSFDMEYSLLWMSDHKSAKEPIQRIKIEAYAPSWSWASTDGPVKFIPRHLDQFSSRRSGDDEIDPIFRCVRAGTVPVTSNKFGPVKYSFVTVVGQFLPIFYDRSRKVWRPEDPDEPGMALADPRLEPKFVFDVASEFPDGGPPEGTAGYALLRAARYLWKGQWSTPSTEVVAILLALVSVDPIAFKRKGVVLHAFDAEKVWKNCSEQSLVLC</sequence>
<evidence type="ECO:0000313" key="2">
    <source>
        <dbReference type="EMBL" id="KAF2748768.1"/>
    </source>
</evidence>
<dbReference type="InterPro" id="IPR010730">
    <property type="entry name" value="HET"/>
</dbReference>
<organism evidence="2 3">
    <name type="scientific">Sporormia fimetaria CBS 119925</name>
    <dbReference type="NCBI Taxonomy" id="1340428"/>
    <lineage>
        <taxon>Eukaryota</taxon>
        <taxon>Fungi</taxon>
        <taxon>Dikarya</taxon>
        <taxon>Ascomycota</taxon>
        <taxon>Pezizomycotina</taxon>
        <taxon>Dothideomycetes</taxon>
        <taxon>Pleosporomycetidae</taxon>
        <taxon>Pleosporales</taxon>
        <taxon>Sporormiaceae</taxon>
        <taxon>Sporormia</taxon>
    </lineage>
</organism>
<keyword evidence="3" id="KW-1185">Reference proteome</keyword>
<accession>A0A6A6VDW3</accession>
<feature type="domain" description="Heterokaryon incompatibility" evidence="1">
    <location>
        <begin position="163"/>
        <end position="309"/>
    </location>
</feature>
<gene>
    <name evidence="2" type="ORF">M011DRAFT_525281</name>
</gene>
<dbReference type="PANTHER" id="PTHR33112">
    <property type="entry name" value="DOMAIN PROTEIN, PUTATIVE-RELATED"/>
    <property type="match status" value="1"/>
</dbReference>
<dbReference type="Proteomes" id="UP000799440">
    <property type="component" value="Unassembled WGS sequence"/>
</dbReference>
<dbReference type="AlphaFoldDB" id="A0A6A6VDW3"/>
<dbReference type="EMBL" id="MU006568">
    <property type="protein sequence ID" value="KAF2748768.1"/>
    <property type="molecule type" value="Genomic_DNA"/>
</dbReference>
<dbReference type="PANTHER" id="PTHR33112:SF16">
    <property type="entry name" value="HETEROKARYON INCOMPATIBILITY DOMAIN-CONTAINING PROTEIN"/>
    <property type="match status" value="1"/>
</dbReference>
<evidence type="ECO:0000313" key="3">
    <source>
        <dbReference type="Proteomes" id="UP000799440"/>
    </source>
</evidence>
<evidence type="ECO:0000259" key="1">
    <source>
        <dbReference type="Pfam" id="PF06985"/>
    </source>
</evidence>
<reference evidence="2" key="1">
    <citation type="journal article" date="2020" name="Stud. Mycol.">
        <title>101 Dothideomycetes genomes: a test case for predicting lifestyles and emergence of pathogens.</title>
        <authorList>
            <person name="Haridas S."/>
            <person name="Albert R."/>
            <person name="Binder M."/>
            <person name="Bloem J."/>
            <person name="Labutti K."/>
            <person name="Salamov A."/>
            <person name="Andreopoulos B."/>
            <person name="Baker S."/>
            <person name="Barry K."/>
            <person name="Bills G."/>
            <person name="Bluhm B."/>
            <person name="Cannon C."/>
            <person name="Castanera R."/>
            <person name="Culley D."/>
            <person name="Daum C."/>
            <person name="Ezra D."/>
            <person name="Gonzalez J."/>
            <person name="Henrissat B."/>
            <person name="Kuo A."/>
            <person name="Liang C."/>
            <person name="Lipzen A."/>
            <person name="Lutzoni F."/>
            <person name="Magnuson J."/>
            <person name="Mondo S."/>
            <person name="Nolan M."/>
            <person name="Ohm R."/>
            <person name="Pangilinan J."/>
            <person name="Park H.-J."/>
            <person name="Ramirez L."/>
            <person name="Alfaro M."/>
            <person name="Sun H."/>
            <person name="Tritt A."/>
            <person name="Yoshinaga Y."/>
            <person name="Zwiers L.-H."/>
            <person name="Turgeon B."/>
            <person name="Goodwin S."/>
            <person name="Spatafora J."/>
            <person name="Crous P."/>
            <person name="Grigoriev I."/>
        </authorList>
    </citation>
    <scope>NUCLEOTIDE SEQUENCE</scope>
    <source>
        <strain evidence="2">CBS 119925</strain>
    </source>
</reference>
<dbReference type="Pfam" id="PF06985">
    <property type="entry name" value="HET"/>
    <property type="match status" value="1"/>
</dbReference>
<dbReference type="OrthoDB" id="3486565at2759"/>
<proteinExistence type="predicted"/>
<name>A0A6A6VDW3_9PLEO</name>
<protein>
    <recommendedName>
        <fullName evidence="1">Heterokaryon incompatibility domain-containing protein</fullName>
    </recommendedName>
</protein>